<reference evidence="4 5" key="1">
    <citation type="journal article" date="2019" name="Nat. Med.">
        <title>A library of human gut bacterial isolates paired with longitudinal multiomics data enables mechanistic microbiome research.</title>
        <authorList>
            <person name="Poyet M."/>
            <person name="Groussin M."/>
            <person name="Gibbons S.M."/>
            <person name="Avila-Pacheco J."/>
            <person name="Jiang X."/>
            <person name="Kearney S.M."/>
            <person name="Perrotta A.R."/>
            <person name="Berdy B."/>
            <person name="Zhao S."/>
            <person name="Lieberman T.D."/>
            <person name="Swanson P.K."/>
            <person name="Smith M."/>
            <person name="Roesemann S."/>
            <person name="Alexander J.E."/>
            <person name="Rich S.A."/>
            <person name="Livny J."/>
            <person name="Vlamakis H."/>
            <person name="Clish C."/>
            <person name="Bullock K."/>
            <person name="Deik A."/>
            <person name="Scott J."/>
            <person name="Pierce K.A."/>
            <person name="Xavier R.J."/>
            <person name="Alm E.J."/>
        </authorList>
    </citation>
    <scope>NUCLEOTIDE SEQUENCE [LARGE SCALE GENOMIC DNA]</scope>
    <source>
        <strain evidence="3 4">BIOML-A1</strain>
        <strain evidence="2 5">BIOML-A2</strain>
    </source>
</reference>
<name>A0A5B3GTP7_9BACT</name>
<dbReference type="GeneID" id="92758491"/>
<evidence type="ECO:0000313" key="3">
    <source>
        <dbReference type="EMBL" id="KAA2376602.1"/>
    </source>
</evidence>
<dbReference type="Pfam" id="PF19628">
    <property type="entry name" value="DUF6132"/>
    <property type="match status" value="1"/>
</dbReference>
<evidence type="ECO:0008006" key="6">
    <source>
        <dbReference type="Google" id="ProtNLM"/>
    </source>
</evidence>
<proteinExistence type="predicted"/>
<dbReference type="EMBL" id="VVXK01000009">
    <property type="protein sequence ID" value="KAA2370253.1"/>
    <property type="molecule type" value="Genomic_DNA"/>
</dbReference>
<accession>A0A5B3GTP7</accession>
<evidence type="ECO:0000256" key="1">
    <source>
        <dbReference type="SAM" id="Phobius"/>
    </source>
</evidence>
<dbReference type="EMBL" id="VVXJ01000008">
    <property type="protein sequence ID" value="KAA2376602.1"/>
    <property type="molecule type" value="Genomic_DNA"/>
</dbReference>
<dbReference type="AlphaFoldDB" id="A0A5B3GTP7"/>
<protein>
    <recommendedName>
        <fullName evidence="6">YtxH domain-containing protein</fullName>
    </recommendedName>
</protein>
<keyword evidence="1" id="KW-1133">Transmembrane helix</keyword>
<dbReference type="Proteomes" id="UP000322658">
    <property type="component" value="Unassembled WGS sequence"/>
</dbReference>
<gene>
    <name evidence="3" type="ORF">F2Y07_05095</name>
    <name evidence="2" type="ORF">F2Y13_07950</name>
</gene>
<keyword evidence="1" id="KW-0472">Membrane</keyword>
<keyword evidence="1" id="KW-0812">Transmembrane</keyword>
<organism evidence="3 4">
    <name type="scientific">Alistipes shahii</name>
    <dbReference type="NCBI Taxonomy" id="328814"/>
    <lineage>
        <taxon>Bacteria</taxon>
        <taxon>Pseudomonadati</taxon>
        <taxon>Bacteroidota</taxon>
        <taxon>Bacteroidia</taxon>
        <taxon>Bacteroidales</taxon>
        <taxon>Rikenellaceae</taxon>
        <taxon>Alistipes</taxon>
    </lineage>
</organism>
<dbReference type="InterPro" id="IPR045764">
    <property type="entry name" value="DUF6132"/>
</dbReference>
<comment type="caution">
    <text evidence="3">The sequence shown here is derived from an EMBL/GenBank/DDBJ whole genome shotgun (WGS) entry which is preliminary data.</text>
</comment>
<feature type="transmembrane region" description="Helical" evidence="1">
    <location>
        <begin position="7"/>
        <end position="28"/>
    </location>
</feature>
<evidence type="ECO:0000313" key="5">
    <source>
        <dbReference type="Proteomes" id="UP000323567"/>
    </source>
</evidence>
<feature type="transmembrane region" description="Helical" evidence="1">
    <location>
        <begin position="40"/>
        <end position="59"/>
    </location>
</feature>
<dbReference type="RefSeq" id="WP_015546056.1">
    <property type="nucleotide sequence ID" value="NZ_AP031448.1"/>
</dbReference>
<dbReference type="Proteomes" id="UP000323567">
    <property type="component" value="Unassembled WGS sequence"/>
</dbReference>
<sequence>MKLLKRHWPTLLGAALGALGGYLYWYFVGCADGTCPITSSPLNSTLWGAVMGGLLLSMFEPKPPRKE</sequence>
<evidence type="ECO:0000313" key="2">
    <source>
        <dbReference type="EMBL" id="KAA2370253.1"/>
    </source>
</evidence>
<evidence type="ECO:0000313" key="4">
    <source>
        <dbReference type="Proteomes" id="UP000322658"/>
    </source>
</evidence>